<organism evidence="6 7">
    <name type="scientific">Actinomycetospora endophytica</name>
    <dbReference type="NCBI Taxonomy" id="2291215"/>
    <lineage>
        <taxon>Bacteria</taxon>
        <taxon>Bacillati</taxon>
        <taxon>Actinomycetota</taxon>
        <taxon>Actinomycetes</taxon>
        <taxon>Pseudonocardiales</taxon>
        <taxon>Pseudonocardiaceae</taxon>
        <taxon>Actinomycetospora</taxon>
    </lineage>
</organism>
<dbReference type="InterPro" id="IPR025751">
    <property type="entry name" value="RsbRD_N_dom"/>
</dbReference>
<dbReference type="Pfam" id="PF13556">
    <property type="entry name" value="HTH_30"/>
    <property type="match status" value="1"/>
</dbReference>
<evidence type="ECO:0000313" key="6">
    <source>
        <dbReference type="EMBL" id="MCD2195283.1"/>
    </source>
</evidence>
<comment type="caution">
    <text evidence="6">The sequence shown here is derived from an EMBL/GenBank/DDBJ whole genome shotgun (WGS) entry which is preliminary data.</text>
</comment>
<feature type="domain" description="RsbT co-antagonist protein RsbRD N-terminal" evidence="4">
    <location>
        <begin position="25"/>
        <end position="158"/>
    </location>
</feature>
<proteinExistence type="inferred from homology"/>
<dbReference type="InterPro" id="IPR042070">
    <property type="entry name" value="PucR_C-HTH_sf"/>
</dbReference>
<gene>
    <name evidence="6" type="ORF">LQ327_18090</name>
</gene>
<feature type="region of interest" description="Disordered" evidence="2">
    <location>
        <begin position="68"/>
        <end position="88"/>
    </location>
</feature>
<dbReference type="PANTHER" id="PTHR33744:SF1">
    <property type="entry name" value="DNA-BINDING TRANSCRIPTIONAL ACTIVATOR ADER"/>
    <property type="match status" value="1"/>
</dbReference>
<dbReference type="Gene3D" id="1.10.10.2840">
    <property type="entry name" value="PucR C-terminal helix-turn-helix domain"/>
    <property type="match status" value="1"/>
</dbReference>
<dbReference type="InterPro" id="IPR025736">
    <property type="entry name" value="PucR_C-HTH_dom"/>
</dbReference>
<name>A0ABS8PB85_9PSEU</name>
<reference evidence="6 7" key="1">
    <citation type="submission" date="2021-11" db="EMBL/GenBank/DDBJ databases">
        <title>Draft genome sequence of Actinomycetospora sp. SF1 isolated from the rhizosphere soil.</title>
        <authorList>
            <person name="Duangmal K."/>
            <person name="Chantavorakit T."/>
        </authorList>
    </citation>
    <scope>NUCLEOTIDE SEQUENCE [LARGE SCALE GENOMIC DNA]</scope>
    <source>
        <strain evidence="6 7">TBRC 5722</strain>
    </source>
</reference>
<keyword evidence="7" id="KW-1185">Reference proteome</keyword>
<feature type="domain" description="CdaR GGDEF-like" evidence="5">
    <location>
        <begin position="174"/>
        <end position="282"/>
    </location>
</feature>
<dbReference type="Pfam" id="PF14361">
    <property type="entry name" value="RsbRD_N"/>
    <property type="match status" value="1"/>
</dbReference>
<dbReference type="RefSeq" id="WP_230736170.1">
    <property type="nucleotide sequence ID" value="NZ_JAJNDB010000003.1"/>
</dbReference>
<evidence type="ECO:0000256" key="2">
    <source>
        <dbReference type="SAM" id="MobiDB-lite"/>
    </source>
</evidence>
<feature type="domain" description="PucR C-terminal helix-turn-helix" evidence="3">
    <location>
        <begin position="332"/>
        <end position="390"/>
    </location>
</feature>
<sequence length="398" mass="43527">METLTGRADGDGSRELARTMLDEVDTLAAQLAVRIEALEPAYRHVVAVPSDDLLGSCRDHLTHVFRQLSGGPASPLDTPRETGRRRASQGVPLESVLHAFRVGGRFIWQLMLDRAEPSQQRSLLTIASDVWAVIDEYSSAITHGYREYTFEQAVHNQQIRSAVLADILDGSTGAEPRLSENASLLRLPLTGAFVAVVAPTRTIGEEPLPRVEASLQAHDLTSAWNLAVSEQIGLVALTRRRGVEALVEQLDRLAHGPVGVSEVVDTLTDAPRAAAHARLAAEAARRDPPHVLRYDDDPTAVLLAGSPDLSRRIRQNVLGPLLALPEPDRDALLETLRAWSLRQGSLADVAQTLHIHRNTLYLRIRRIEEITGRSTTDPHAVAELHLAIEALRIAPDTD</sequence>
<evidence type="ECO:0000259" key="5">
    <source>
        <dbReference type="Pfam" id="PF17853"/>
    </source>
</evidence>
<dbReference type="EMBL" id="JAJNDB010000003">
    <property type="protein sequence ID" value="MCD2195283.1"/>
    <property type="molecule type" value="Genomic_DNA"/>
</dbReference>
<dbReference type="PANTHER" id="PTHR33744">
    <property type="entry name" value="CARBOHYDRATE DIACID REGULATOR"/>
    <property type="match status" value="1"/>
</dbReference>
<evidence type="ECO:0000256" key="1">
    <source>
        <dbReference type="ARBA" id="ARBA00006754"/>
    </source>
</evidence>
<protein>
    <submittedName>
        <fullName evidence="6">Helix-turn-helix domain-containing protein</fullName>
    </submittedName>
</protein>
<dbReference type="Pfam" id="PF17853">
    <property type="entry name" value="GGDEF_2"/>
    <property type="match status" value="1"/>
</dbReference>
<dbReference type="InterPro" id="IPR041522">
    <property type="entry name" value="CdaR_GGDEF"/>
</dbReference>
<comment type="similarity">
    <text evidence="1">Belongs to the CdaR family.</text>
</comment>
<dbReference type="InterPro" id="IPR051448">
    <property type="entry name" value="CdaR-like_regulators"/>
</dbReference>
<accession>A0ABS8PB85</accession>
<dbReference type="Proteomes" id="UP001199469">
    <property type="component" value="Unassembled WGS sequence"/>
</dbReference>
<evidence type="ECO:0000259" key="3">
    <source>
        <dbReference type="Pfam" id="PF13556"/>
    </source>
</evidence>
<evidence type="ECO:0000313" key="7">
    <source>
        <dbReference type="Proteomes" id="UP001199469"/>
    </source>
</evidence>
<evidence type="ECO:0000259" key="4">
    <source>
        <dbReference type="Pfam" id="PF14361"/>
    </source>
</evidence>